<evidence type="ECO:0000313" key="1">
    <source>
        <dbReference type="EMBL" id="CAF1211409.1"/>
    </source>
</evidence>
<dbReference type="EMBL" id="CAJOBA010036294">
    <property type="protein sequence ID" value="CAF4020281.1"/>
    <property type="molecule type" value="Genomic_DNA"/>
</dbReference>
<keyword evidence="5" id="KW-1185">Reference proteome</keyword>
<dbReference type="EMBL" id="CAJNOQ010010250">
    <property type="protein sequence ID" value="CAF1246852.1"/>
    <property type="molecule type" value="Genomic_DNA"/>
</dbReference>
<dbReference type="InterPro" id="IPR012337">
    <property type="entry name" value="RNaseH-like_sf"/>
</dbReference>
<sequence length="173" mass="19778">MTIDFKRIPCFAHTLQLVVNDGIKNSAAVKSSLTKIAKTAKFSHISTVFAERFEILKATILSNTNIRCNSQFHTITKVFQIDIDKLNIILYELNKSQLMLTQRDKLIRDEFISLFYLFNEAIIQIQAESSPTISLVGPCLLSILNDFEHEQGKLIYTKSLCKALIDTLKTRFF</sequence>
<evidence type="ECO:0000313" key="3">
    <source>
        <dbReference type="EMBL" id="CAF4013487.1"/>
    </source>
</evidence>
<evidence type="ECO:0000313" key="5">
    <source>
        <dbReference type="Proteomes" id="UP000663829"/>
    </source>
</evidence>
<dbReference type="Proteomes" id="UP000682733">
    <property type="component" value="Unassembled WGS sequence"/>
</dbReference>
<dbReference type="AlphaFoldDB" id="A0A814ZQU2"/>
<dbReference type="Proteomes" id="UP000681722">
    <property type="component" value="Unassembled WGS sequence"/>
</dbReference>
<proteinExistence type="predicted"/>
<protein>
    <submittedName>
        <fullName evidence="2">Uncharacterized protein</fullName>
    </submittedName>
</protein>
<dbReference type="EMBL" id="CAJOBC010012827">
    <property type="protein sequence ID" value="CAF4013487.1"/>
    <property type="molecule type" value="Genomic_DNA"/>
</dbReference>
<evidence type="ECO:0000313" key="4">
    <source>
        <dbReference type="EMBL" id="CAF4020281.1"/>
    </source>
</evidence>
<dbReference type="Proteomes" id="UP000663829">
    <property type="component" value="Unassembled WGS sequence"/>
</dbReference>
<accession>A0A814ZQU2</accession>
<comment type="caution">
    <text evidence="2">The sequence shown here is derived from an EMBL/GenBank/DDBJ whole genome shotgun (WGS) entry which is preliminary data.</text>
</comment>
<organism evidence="2 5">
    <name type="scientific">Didymodactylos carnosus</name>
    <dbReference type="NCBI Taxonomy" id="1234261"/>
    <lineage>
        <taxon>Eukaryota</taxon>
        <taxon>Metazoa</taxon>
        <taxon>Spiralia</taxon>
        <taxon>Gnathifera</taxon>
        <taxon>Rotifera</taxon>
        <taxon>Eurotatoria</taxon>
        <taxon>Bdelloidea</taxon>
        <taxon>Philodinida</taxon>
        <taxon>Philodinidae</taxon>
        <taxon>Didymodactylos</taxon>
    </lineage>
</organism>
<name>A0A814ZQU2_9BILA</name>
<reference evidence="2" key="1">
    <citation type="submission" date="2021-02" db="EMBL/GenBank/DDBJ databases">
        <authorList>
            <person name="Nowell W R."/>
        </authorList>
    </citation>
    <scope>NUCLEOTIDE SEQUENCE</scope>
</reference>
<dbReference type="SUPFAM" id="SSF53098">
    <property type="entry name" value="Ribonuclease H-like"/>
    <property type="match status" value="1"/>
</dbReference>
<gene>
    <name evidence="2" type="ORF">GPM918_LOCUS25932</name>
    <name evidence="1" type="ORF">OVA965_LOCUS24466</name>
    <name evidence="3" type="ORF">SRO942_LOCUS26001</name>
    <name evidence="4" type="ORF">TMI583_LOCUS25187</name>
</gene>
<evidence type="ECO:0000313" key="2">
    <source>
        <dbReference type="EMBL" id="CAF1246852.1"/>
    </source>
</evidence>
<dbReference type="EMBL" id="CAJNOK010014758">
    <property type="protein sequence ID" value="CAF1211409.1"/>
    <property type="molecule type" value="Genomic_DNA"/>
</dbReference>
<dbReference type="OrthoDB" id="10057873at2759"/>
<dbReference type="Proteomes" id="UP000677228">
    <property type="component" value="Unassembled WGS sequence"/>
</dbReference>